<dbReference type="RefSeq" id="WP_344808424.1">
    <property type="nucleotide sequence ID" value="NZ_BAABAB010000039.1"/>
</dbReference>
<gene>
    <name evidence="1" type="ORF">GCM10022236_42890</name>
</gene>
<dbReference type="EMBL" id="BAABAB010000039">
    <property type="protein sequence ID" value="GAA3635747.1"/>
    <property type="molecule type" value="Genomic_DNA"/>
</dbReference>
<evidence type="ECO:0000313" key="2">
    <source>
        <dbReference type="Proteomes" id="UP001501490"/>
    </source>
</evidence>
<dbReference type="Proteomes" id="UP001501490">
    <property type="component" value="Unassembled WGS sequence"/>
</dbReference>
<name>A0ABP7AMF8_9ACTN</name>
<reference evidence="2" key="1">
    <citation type="journal article" date="2019" name="Int. J. Syst. Evol. Microbiol.">
        <title>The Global Catalogue of Microorganisms (GCM) 10K type strain sequencing project: providing services to taxonomists for standard genome sequencing and annotation.</title>
        <authorList>
            <consortium name="The Broad Institute Genomics Platform"/>
            <consortium name="The Broad Institute Genome Sequencing Center for Infectious Disease"/>
            <person name="Wu L."/>
            <person name="Ma J."/>
        </authorList>
    </citation>
    <scope>NUCLEOTIDE SEQUENCE [LARGE SCALE GENOMIC DNA]</scope>
    <source>
        <strain evidence="2">JCM 16929</strain>
    </source>
</reference>
<comment type="caution">
    <text evidence="1">The sequence shown here is derived from an EMBL/GenBank/DDBJ whole genome shotgun (WGS) entry which is preliminary data.</text>
</comment>
<keyword evidence="2" id="KW-1185">Reference proteome</keyword>
<organism evidence="1 2">
    <name type="scientific">Microlunatus ginsengisoli</name>
    <dbReference type="NCBI Taxonomy" id="363863"/>
    <lineage>
        <taxon>Bacteria</taxon>
        <taxon>Bacillati</taxon>
        <taxon>Actinomycetota</taxon>
        <taxon>Actinomycetes</taxon>
        <taxon>Propionibacteriales</taxon>
        <taxon>Propionibacteriaceae</taxon>
        <taxon>Microlunatus</taxon>
    </lineage>
</organism>
<sequence>MGAVLLRATYSENGDLVDEEGSTWQRVVDWLEPDEAAARFAMGLPYLVERTKAAPVRGTRARFERDILGAMVTHSEADRLSRHRVVSTVMVGELWRSPSRGDCLVFVEQES</sequence>
<proteinExistence type="predicted"/>
<accession>A0ABP7AMF8</accession>
<evidence type="ECO:0000313" key="1">
    <source>
        <dbReference type="EMBL" id="GAA3635747.1"/>
    </source>
</evidence>
<protein>
    <submittedName>
        <fullName evidence="1">Uncharacterized protein</fullName>
    </submittedName>
</protein>